<accession>A0A372MDJ6</accession>
<dbReference type="PANTHER" id="PTHR34610">
    <property type="entry name" value="SSL7007 PROTEIN"/>
    <property type="match status" value="1"/>
</dbReference>
<feature type="domain" description="PIN" evidence="1">
    <location>
        <begin position="2"/>
        <end position="113"/>
    </location>
</feature>
<organism evidence="2 3">
    <name type="scientific">Sphaerochaeta halotolerans</name>
    <dbReference type="NCBI Taxonomy" id="2293840"/>
    <lineage>
        <taxon>Bacteria</taxon>
        <taxon>Pseudomonadati</taxon>
        <taxon>Spirochaetota</taxon>
        <taxon>Spirochaetia</taxon>
        <taxon>Spirochaetales</taxon>
        <taxon>Sphaerochaetaceae</taxon>
        <taxon>Sphaerochaeta</taxon>
    </lineage>
</organism>
<dbReference type="NCBIfam" id="TIGR00305">
    <property type="entry name" value="putative toxin-antitoxin system toxin component, PIN family"/>
    <property type="match status" value="1"/>
</dbReference>
<dbReference type="InterPro" id="IPR002850">
    <property type="entry name" value="PIN_toxin-like"/>
</dbReference>
<comment type="caution">
    <text evidence="2">The sequence shown here is derived from an EMBL/GenBank/DDBJ whole genome shotgun (WGS) entry which is preliminary data.</text>
</comment>
<dbReference type="Pfam" id="PF13470">
    <property type="entry name" value="PIN_3"/>
    <property type="match status" value="1"/>
</dbReference>
<sequence length="175" mass="19839">MKVLIDTNVLISAALFPHSTPAQAFWKANTYPFKAVICEQNLDEMKRIFTRKFPDKLPALESFIYNSLLSIEIVDTPERPVKEEKLMRDMMDRPILRSAVVSDVDIILTGDKDFLESGIDHPRMMTPSDFILCSFVIPQRSERKGIIMMVPLGSECRESKMRYPAPWGGKGGNAS</sequence>
<reference evidence="3" key="1">
    <citation type="submission" date="2018-08" db="EMBL/GenBank/DDBJ databases">
        <authorList>
            <person name="Grouzdev D.S."/>
            <person name="Krutkina M.S."/>
        </authorList>
    </citation>
    <scope>NUCLEOTIDE SEQUENCE [LARGE SCALE GENOMIC DNA]</scope>
    <source>
        <strain evidence="3">4-11</strain>
    </source>
</reference>
<evidence type="ECO:0000313" key="3">
    <source>
        <dbReference type="Proteomes" id="UP000264002"/>
    </source>
</evidence>
<proteinExistence type="predicted"/>
<dbReference type="AlphaFoldDB" id="A0A372MDJ6"/>
<dbReference type="Proteomes" id="UP000264002">
    <property type="component" value="Unassembled WGS sequence"/>
</dbReference>
<gene>
    <name evidence="2" type="ORF">DYP60_12445</name>
</gene>
<protein>
    <submittedName>
        <fullName evidence="2">Putative toxin-antitoxin system toxin component, PIN family</fullName>
    </submittedName>
</protein>
<keyword evidence="3" id="KW-1185">Reference proteome</keyword>
<dbReference type="PANTHER" id="PTHR34610:SF3">
    <property type="entry name" value="SSL7007 PROTEIN"/>
    <property type="match status" value="1"/>
</dbReference>
<name>A0A372MDJ6_9SPIR</name>
<dbReference type="SUPFAM" id="SSF88723">
    <property type="entry name" value="PIN domain-like"/>
    <property type="match status" value="1"/>
</dbReference>
<evidence type="ECO:0000313" key="2">
    <source>
        <dbReference type="EMBL" id="RFU93867.1"/>
    </source>
</evidence>
<evidence type="ECO:0000259" key="1">
    <source>
        <dbReference type="Pfam" id="PF13470"/>
    </source>
</evidence>
<dbReference type="InterPro" id="IPR029060">
    <property type="entry name" value="PIN-like_dom_sf"/>
</dbReference>
<dbReference type="InterPro" id="IPR002716">
    <property type="entry name" value="PIN_dom"/>
</dbReference>
<reference evidence="2 3" key="2">
    <citation type="submission" date="2018-09" db="EMBL/GenBank/DDBJ databases">
        <title>Genome of Sphaerochaeta halotolerans strain 4-11.</title>
        <authorList>
            <person name="Nazina T.N."/>
            <person name="Sokolova D.S."/>
        </authorList>
    </citation>
    <scope>NUCLEOTIDE SEQUENCE [LARGE SCALE GENOMIC DNA]</scope>
    <source>
        <strain evidence="2 3">4-11</strain>
    </source>
</reference>
<dbReference type="EMBL" id="QUWK01000016">
    <property type="protein sequence ID" value="RFU93867.1"/>
    <property type="molecule type" value="Genomic_DNA"/>
</dbReference>